<dbReference type="PANTHER" id="PTHR33064:SF37">
    <property type="entry name" value="RIBONUCLEASE H"/>
    <property type="match status" value="1"/>
</dbReference>
<organism evidence="1 2">
    <name type="scientific">Arachis duranensis</name>
    <name type="common">Wild peanut</name>
    <dbReference type="NCBI Taxonomy" id="130453"/>
    <lineage>
        <taxon>Eukaryota</taxon>
        <taxon>Viridiplantae</taxon>
        <taxon>Streptophyta</taxon>
        <taxon>Embryophyta</taxon>
        <taxon>Tracheophyta</taxon>
        <taxon>Spermatophyta</taxon>
        <taxon>Magnoliopsida</taxon>
        <taxon>eudicotyledons</taxon>
        <taxon>Gunneridae</taxon>
        <taxon>Pentapetalae</taxon>
        <taxon>rosids</taxon>
        <taxon>fabids</taxon>
        <taxon>Fabales</taxon>
        <taxon>Fabaceae</taxon>
        <taxon>Papilionoideae</taxon>
        <taxon>50 kb inversion clade</taxon>
        <taxon>dalbergioids sensu lato</taxon>
        <taxon>Dalbergieae</taxon>
        <taxon>Pterocarpus clade</taxon>
        <taxon>Arachis</taxon>
    </lineage>
</organism>
<dbReference type="InterPro" id="IPR043128">
    <property type="entry name" value="Rev_trsase/Diguanyl_cyclase"/>
</dbReference>
<gene>
    <name evidence="2" type="primary">LOC107488512</name>
</gene>
<name>A0A6P4DEA6_ARADU</name>
<evidence type="ECO:0000313" key="2">
    <source>
        <dbReference type="RefSeq" id="XP_015964754.1"/>
    </source>
</evidence>
<dbReference type="AlphaFoldDB" id="A0A6P4DEA6"/>
<reference evidence="2" key="2">
    <citation type="submission" date="2025-08" db="UniProtKB">
        <authorList>
            <consortium name="RefSeq"/>
        </authorList>
    </citation>
    <scope>IDENTIFICATION</scope>
    <source>
        <tissue evidence="2">Whole plant</tissue>
    </source>
</reference>
<dbReference type="OrthoDB" id="1909920at2759"/>
<dbReference type="GeneID" id="107488512"/>
<dbReference type="FunFam" id="3.30.70.270:FF:000020">
    <property type="entry name" value="Transposon Tf2-6 polyprotein-like Protein"/>
    <property type="match status" value="1"/>
</dbReference>
<dbReference type="SUPFAM" id="SSF56672">
    <property type="entry name" value="DNA/RNA polymerases"/>
    <property type="match status" value="1"/>
</dbReference>
<dbReference type="InterPro" id="IPR043502">
    <property type="entry name" value="DNA/RNA_pol_sf"/>
</dbReference>
<reference evidence="1" key="1">
    <citation type="journal article" date="2016" name="Nat. Genet.">
        <title>The genome sequences of Arachis duranensis and Arachis ipaensis, the diploid ancestors of cultivated peanut.</title>
        <authorList>
            <person name="Bertioli D.J."/>
            <person name="Cannon S.B."/>
            <person name="Froenicke L."/>
            <person name="Huang G."/>
            <person name="Farmer A.D."/>
            <person name="Cannon E.K."/>
            <person name="Liu X."/>
            <person name="Gao D."/>
            <person name="Clevenger J."/>
            <person name="Dash S."/>
            <person name="Ren L."/>
            <person name="Moretzsohn M.C."/>
            <person name="Shirasawa K."/>
            <person name="Huang W."/>
            <person name="Vidigal B."/>
            <person name="Abernathy B."/>
            <person name="Chu Y."/>
            <person name="Niederhuth C.E."/>
            <person name="Umale P."/>
            <person name="Araujo A.C."/>
            <person name="Kozik A."/>
            <person name="Kim K.D."/>
            <person name="Burow M.D."/>
            <person name="Varshney R.K."/>
            <person name="Wang X."/>
            <person name="Zhang X."/>
            <person name="Barkley N."/>
            <person name="Guimaraes P.M."/>
            <person name="Isobe S."/>
            <person name="Guo B."/>
            <person name="Liao B."/>
            <person name="Stalker H.T."/>
            <person name="Schmitz R.J."/>
            <person name="Scheffler B.E."/>
            <person name="Leal-Bertioli S.C."/>
            <person name="Xun X."/>
            <person name="Jackson S.A."/>
            <person name="Michelmore R."/>
            <person name="Ozias-Akins P."/>
        </authorList>
    </citation>
    <scope>NUCLEOTIDE SEQUENCE [LARGE SCALE GENOMIC DNA]</scope>
    <source>
        <strain evidence="1">cv. V14167</strain>
    </source>
</reference>
<accession>A0A6P4DEA6</accession>
<proteinExistence type="predicted"/>
<protein>
    <submittedName>
        <fullName evidence="2">Uncharacterized protein LOC107488512</fullName>
    </submittedName>
</protein>
<dbReference type="Proteomes" id="UP000515211">
    <property type="component" value="Chromosome 5"/>
</dbReference>
<dbReference type="InterPro" id="IPR051320">
    <property type="entry name" value="Viral_Replic_Matur_Polypro"/>
</dbReference>
<dbReference type="Gene3D" id="3.30.70.270">
    <property type="match status" value="2"/>
</dbReference>
<evidence type="ECO:0000313" key="1">
    <source>
        <dbReference type="Proteomes" id="UP000515211"/>
    </source>
</evidence>
<dbReference type="KEGG" id="adu:107488512"/>
<dbReference type="RefSeq" id="XP_015964754.1">
    <property type="nucleotide sequence ID" value="XM_016109268.1"/>
</dbReference>
<sequence>MVDVGNGELLRCEGEIKEVPIVVQDHCLCISTYLLPIILEELVLGDSWLEALDTHLANYREKFIMFLAGDHLVRQLPVEEDPSPLVFPLELAPDLAESLHGFLEVFRPPKGLPSKRAHDHHISLISSTTPMKISKQGIIKFGSPLKIATRLHLGFTTVSMNGYSDWPSYLTHLCRVLSVLRYNYLVAKLSKCSFGQRSIDYLGHIVSGKGVLVDDAKVSDIKNWPIPTSVRQLWGFLGLASYYRKFIKNFSMMASPLTDLLQKESFCWSNSAEEAFNTLKNALMNAPVLATIFL</sequence>
<dbReference type="PANTHER" id="PTHR33064">
    <property type="entry name" value="POL PROTEIN"/>
    <property type="match status" value="1"/>
</dbReference>
<keyword evidence="1" id="KW-1185">Reference proteome</keyword>